<evidence type="ECO:0000313" key="2">
    <source>
        <dbReference type="EMBL" id="OJA20650.1"/>
    </source>
</evidence>
<protein>
    <submittedName>
        <fullName evidence="2">Uncharacterized protein</fullName>
    </submittedName>
</protein>
<dbReference type="OrthoDB" id="3261136at2759"/>
<dbReference type="AlphaFoldDB" id="A0A1J8RFT8"/>
<evidence type="ECO:0000313" key="3">
    <source>
        <dbReference type="Proteomes" id="UP000183567"/>
    </source>
</evidence>
<feature type="region of interest" description="Disordered" evidence="1">
    <location>
        <begin position="91"/>
        <end position="113"/>
    </location>
</feature>
<proteinExistence type="predicted"/>
<comment type="caution">
    <text evidence="2">The sequence shown here is derived from an EMBL/GenBank/DDBJ whole genome shotgun (WGS) entry which is preliminary data.</text>
</comment>
<sequence length="113" mass="12773">MRGLPLHSCHEELKDARSLYADEITSTKKQHWIDWLEDLEGNDIWTANRYVTSEPSDGSRSRIPTLTVTHADGSITEASTNDEKSRLIAESFFPPPPAVDSVPQDQWLQSPRP</sequence>
<dbReference type="Proteomes" id="UP000183567">
    <property type="component" value="Unassembled WGS sequence"/>
</dbReference>
<reference evidence="2 3" key="1">
    <citation type="submission" date="2016-03" db="EMBL/GenBank/DDBJ databases">
        <title>Comparative genomics of the ectomycorrhizal sister species Rhizopogon vinicolor and Rhizopogon vesiculosus (Basidiomycota: Boletales) reveals a divergence of the mating type B locus.</title>
        <authorList>
            <person name="Mujic A.B."/>
            <person name="Kuo A."/>
            <person name="Tritt A."/>
            <person name="Lipzen A."/>
            <person name="Chen C."/>
            <person name="Johnson J."/>
            <person name="Sharma A."/>
            <person name="Barry K."/>
            <person name="Grigoriev I.V."/>
            <person name="Spatafora J.W."/>
        </authorList>
    </citation>
    <scope>NUCLEOTIDE SEQUENCE [LARGE SCALE GENOMIC DNA]</scope>
    <source>
        <strain evidence="2 3">AM-OR11-056</strain>
    </source>
</reference>
<gene>
    <name evidence="2" type="ORF">AZE42_13544</name>
</gene>
<evidence type="ECO:0000256" key="1">
    <source>
        <dbReference type="SAM" id="MobiDB-lite"/>
    </source>
</evidence>
<name>A0A1J8RFT8_9AGAM</name>
<accession>A0A1J8RFT8</accession>
<keyword evidence="3" id="KW-1185">Reference proteome</keyword>
<organism evidence="2 3">
    <name type="scientific">Rhizopogon vesiculosus</name>
    <dbReference type="NCBI Taxonomy" id="180088"/>
    <lineage>
        <taxon>Eukaryota</taxon>
        <taxon>Fungi</taxon>
        <taxon>Dikarya</taxon>
        <taxon>Basidiomycota</taxon>
        <taxon>Agaricomycotina</taxon>
        <taxon>Agaricomycetes</taxon>
        <taxon>Agaricomycetidae</taxon>
        <taxon>Boletales</taxon>
        <taxon>Suillineae</taxon>
        <taxon>Rhizopogonaceae</taxon>
        <taxon>Rhizopogon</taxon>
    </lineage>
</organism>
<dbReference type="EMBL" id="LVVM01000463">
    <property type="protein sequence ID" value="OJA20650.1"/>
    <property type="molecule type" value="Genomic_DNA"/>
</dbReference>
<dbReference type="STRING" id="180088.A0A1J8RFT8"/>
<feature type="compositionally biased region" description="Polar residues" evidence="1">
    <location>
        <begin position="103"/>
        <end position="113"/>
    </location>
</feature>